<proteinExistence type="inferred from homology"/>
<dbReference type="Proteomes" id="UP001419268">
    <property type="component" value="Unassembled WGS sequence"/>
</dbReference>
<dbReference type="Gene3D" id="3.30.465.10">
    <property type="match status" value="1"/>
</dbReference>
<accession>A0AAP0FJ31</accession>
<comment type="cofactor">
    <cofactor evidence="1">
        <name>FAD</name>
        <dbReference type="ChEBI" id="CHEBI:57692"/>
    </cofactor>
</comment>
<dbReference type="Pfam" id="PF01565">
    <property type="entry name" value="FAD_binding_4"/>
    <property type="match status" value="1"/>
</dbReference>
<dbReference type="InterPro" id="IPR036318">
    <property type="entry name" value="FAD-bd_PCMH-like_sf"/>
</dbReference>
<evidence type="ECO:0000256" key="7">
    <source>
        <dbReference type="SAM" id="SignalP"/>
    </source>
</evidence>
<dbReference type="EMBL" id="JBBNAG010000009">
    <property type="protein sequence ID" value="KAK9105984.1"/>
    <property type="molecule type" value="Genomic_DNA"/>
</dbReference>
<dbReference type="Pfam" id="PF08031">
    <property type="entry name" value="BBE"/>
    <property type="match status" value="1"/>
</dbReference>
<dbReference type="InterPro" id="IPR016167">
    <property type="entry name" value="FAD-bd_PCMH_sub1"/>
</dbReference>
<keyword evidence="6" id="KW-0325">Glycoprotein</keyword>
<comment type="caution">
    <text evidence="9">The sequence shown here is derived from an EMBL/GenBank/DDBJ whole genome shotgun (WGS) entry which is preliminary data.</text>
</comment>
<dbReference type="GO" id="GO:0071949">
    <property type="term" value="F:FAD binding"/>
    <property type="evidence" value="ECO:0007669"/>
    <property type="project" value="InterPro"/>
</dbReference>
<reference evidence="9 10" key="1">
    <citation type="submission" date="2024-01" db="EMBL/GenBank/DDBJ databases">
        <title>Genome assemblies of Stephania.</title>
        <authorList>
            <person name="Yang L."/>
        </authorList>
    </citation>
    <scope>NUCLEOTIDE SEQUENCE [LARGE SCALE GENOMIC DNA]</scope>
    <source>
        <strain evidence="9">JXDWG</strain>
        <tissue evidence="9">Leaf</tissue>
    </source>
</reference>
<organism evidence="9 10">
    <name type="scientific">Stephania cephalantha</name>
    <dbReference type="NCBI Taxonomy" id="152367"/>
    <lineage>
        <taxon>Eukaryota</taxon>
        <taxon>Viridiplantae</taxon>
        <taxon>Streptophyta</taxon>
        <taxon>Embryophyta</taxon>
        <taxon>Tracheophyta</taxon>
        <taxon>Spermatophyta</taxon>
        <taxon>Magnoliopsida</taxon>
        <taxon>Ranunculales</taxon>
        <taxon>Menispermaceae</taxon>
        <taxon>Menispermoideae</taxon>
        <taxon>Cissampelideae</taxon>
        <taxon>Stephania</taxon>
    </lineage>
</organism>
<dbReference type="InterPro" id="IPR016169">
    <property type="entry name" value="FAD-bd_PCMH_sub2"/>
</dbReference>
<evidence type="ECO:0000313" key="9">
    <source>
        <dbReference type="EMBL" id="KAK9105984.1"/>
    </source>
</evidence>
<evidence type="ECO:0000256" key="4">
    <source>
        <dbReference type="ARBA" id="ARBA00022729"/>
    </source>
</evidence>
<evidence type="ECO:0000256" key="3">
    <source>
        <dbReference type="ARBA" id="ARBA00022630"/>
    </source>
</evidence>
<dbReference type="InterPro" id="IPR006094">
    <property type="entry name" value="Oxid_FAD_bind_N"/>
</dbReference>
<dbReference type="PROSITE" id="PS51257">
    <property type="entry name" value="PROKAR_LIPOPROTEIN"/>
    <property type="match status" value="1"/>
</dbReference>
<name>A0AAP0FJ31_9MAGN</name>
<dbReference type="InterPro" id="IPR012951">
    <property type="entry name" value="BBE"/>
</dbReference>
<evidence type="ECO:0000259" key="8">
    <source>
        <dbReference type="PROSITE" id="PS51387"/>
    </source>
</evidence>
<dbReference type="Gene3D" id="3.30.43.10">
    <property type="entry name" value="Uridine Diphospho-n-acetylenolpyruvylglucosamine Reductase, domain 2"/>
    <property type="match status" value="1"/>
</dbReference>
<dbReference type="Gene3D" id="3.40.462.20">
    <property type="match status" value="1"/>
</dbReference>
<dbReference type="GO" id="GO:0016491">
    <property type="term" value="F:oxidoreductase activity"/>
    <property type="evidence" value="ECO:0007669"/>
    <property type="project" value="InterPro"/>
</dbReference>
<dbReference type="AlphaFoldDB" id="A0AAP0FJ31"/>
<feature type="signal peptide" evidence="7">
    <location>
        <begin position="1"/>
        <end position="30"/>
    </location>
</feature>
<keyword evidence="10" id="KW-1185">Reference proteome</keyword>
<comment type="similarity">
    <text evidence="2">Belongs to the oxygen-dependent FAD-linked oxidoreductase family.</text>
</comment>
<keyword evidence="3" id="KW-0285">Flavoprotein</keyword>
<dbReference type="InterPro" id="IPR016166">
    <property type="entry name" value="FAD-bd_PCMH"/>
</dbReference>
<feature type="domain" description="FAD-binding PCMH-type" evidence="8">
    <location>
        <begin position="87"/>
        <end position="262"/>
    </location>
</feature>
<evidence type="ECO:0000256" key="2">
    <source>
        <dbReference type="ARBA" id="ARBA00005466"/>
    </source>
</evidence>
<gene>
    <name evidence="9" type="ORF">Scep_022828</name>
</gene>
<keyword evidence="5" id="KW-0274">FAD</keyword>
<evidence type="ECO:0000256" key="1">
    <source>
        <dbReference type="ARBA" id="ARBA00001974"/>
    </source>
</evidence>
<sequence>MAGQLMRCPMSLQPVSAFLVCIVLLSSCTAASPILTAQEADSDFLECISFNTLHTKLPVYTPNTTSYTSILQSKIQNLRFSSDPDDVPPNKPRFIVTPTHESHVQAIVVCSKKHDLQIRVRSGGHDFEGLSYRSNVPFVLIDLFNLRTIDVNIEDDSAWVEAGATLGEVYYRIAEKSPVHAFSAGKAPTIGVGGHISGAGHGTLLRKYGTAADNIIDARLVNVNGEVLNRETMGEDLFWAIRGGGAASFGVVLAWKIKLVAVPPTVTVSTLNRKYEEGVTELVHKWQTIASREVPEELNIEVEISAMKKKNNGSTIVATYRIMYLGPSKTLMQLMEDKFAELGMEEKDFMEMSWIESVVYNALFPEGMVPLERLLSRESRYLKCVFKVKSDFVTKPMSKTRLEGIWKMLEENGDVLSMVPWGGKVGSIPEDEIAFPHRDGNLYLIGYLAIWDNETTEAQEKHMIQVREMYDHMTPYVSKSPRAAYFIYRDLDLGQNTVYGGSTYSSGCASWGQQYFKSNCMKLMKVKGKVDPDNFFRDEQTILANIHESDHPVEKDRAYY</sequence>
<dbReference type="PROSITE" id="PS51387">
    <property type="entry name" value="FAD_PCMH"/>
    <property type="match status" value="1"/>
</dbReference>
<evidence type="ECO:0000256" key="5">
    <source>
        <dbReference type="ARBA" id="ARBA00022827"/>
    </source>
</evidence>
<evidence type="ECO:0000256" key="6">
    <source>
        <dbReference type="ARBA" id="ARBA00023180"/>
    </source>
</evidence>
<dbReference type="PANTHER" id="PTHR32448">
    <property type="entry name" value="OS08G0158400 PROTEIN"/>
    <property type="match status" value="1"/>
</dbReference>
<dbReference type="SUPFAM" id="SSF56176">
    <property type="entry name" value="FAD-binding/transporter-associated domain-like"/>
    <property type="match status" value="1"/>
</dbReference>
<evidence type="ECO:0000313" key="10">
    <source>
        <dbReference type="Proteomes" id="UP001419268"/>
    </source>
</evidence>
<keyword evidence="4 7" id="KW-0732">Signal</keyword>
<feature type="chain" id="PRO_5043001828" description="FAD-binding PCMH-type domain-containing protein" evidence="7">
    <location>
        <begin position="31"/>
        <end position="560"/>
    </location>
</feature>
<protein>
    <recommendedName>
        <fullName evidence="8">FAD-binding PCMH-type domain-containing protein</fullName>
    </recommendedName>
</protein>